<reference evidence="2" key="1">
    <citation type="submission" date="2016-10" db="EMBL/GenBank/DDBJ databases">
        <authorList>
            <person name="Varghese N."/>
            <person name="Submissions S."/>
        </authorList>
    </citation>
    <scope>NUCLEOTIDE SEQUENCE [LARGE SCALE GENOMIC DNA]</scope>
    <source>
        <strain evidence="2">CGMCC 4.3510</strain>
    </source>
</reference>
<name>A0A1I2MFB0_9ACTN</name>
<organism evidence="1 2">
    <name type="scientific">Actinacidiphila alni</name>
    <dbReference type="NCBI Taxonomy" id="380248"/>
    <lineage>
        <taxon>Bacteria</taxon>
        <taxon>Bacillati</taxon>
        <taxon>Actinomycetota</taxon>
        <taxon>Actinomycetes</taxon>
        <taxon>Kitasatosporales</taxon>
        <taxon>Streptomycetaceae</taxon>
        <taxon>Actinacidiphila</taxon>
    </lineage>
</organism>
<protein>
    <submittedName>
        <fullName evidence="1">Uncharacterized protein</fullName>
    </submittedName>
</protein>
<evidence type="ECO:0000313" key="1">
    <source>
        <dbReference type="EMBL" id="SFF88207.1"/>
    </source>
</evidence>
<dbReference type="Proteomes" id="UP000199323">
    <property type="component" value="Unassembled WGS sequence"/>
</dbReference>
<keyword evidence="2" id="KW-1185">Reference proteome</keyword>
<dbReference type="EMBL" id="FONG01000034">
    <property type="protein sequence ID" value="SFF88207.1"/>
    <property type="molecule type" value="Genomic_DNA"/>
</dbReference>
<accession>A0A1I2MFB0</accession>
<proteinExistence type="predicted"/>
<dbReference type="AlphaFoldDB" id="A0A1I2MFB0"/>
<gene>
    <name evidence="1" type="ORF">SAMN05216251_13416</name>
</gene>
<sequence length="55" mass="5986">MLCGSCVHREFGDRRVIVAAGKPGPTIRDRNVMIKVARVTGTPTVAVCHTTRTIH</sequence>
<evidence type="ECO:0000313" key="2">
    <source>
        <dbReference type="Proteomes" id="UP000199323"/>
    </source>
</evidence>
<dbReference type="STRING" id="380248.SAMN05216251_13416"/>